<feature type="domain" description="LpxI C-terminal" evidence="1">
    <location>
        <begin position="137"/>
        <end position="264"/>
    </location>
</feature>
<reference evidence="3" key="1">
    <citation type="submission" date="2018-06" db="EMBL/GenBank/DDBJ databases">
        <authorList>
            <person name="Zhirakovskaya E."/>
        </authorList>
    </citation>
    <scope>NUCLEOTIDE SEQUENCE</scope>
</reference>
<feature type="domain" description="LpxI N-terminal" evidence="2">
    <location>
        <begin position="5"/>
        <end position="132"/>
    </location>
</feature>
<sequence>MTSTLGLIAGKGDLPAIFAREAKHQGMKVVAITFDKDSEIITSREADETHLLGLGQAGKVIKTFHGANISQIAMIGKIDKRVIFKNMKFDLRALKILNNMKRKNDDNFMLAVVAELESEGFKIINQTAILKNHMPGAGQFTRRKPTGQELEDIRFAMEMARGIAALDIGQTVIVKDKAVLAVEAIEGTDEAIERGSLIARKGAIVVKVSKPKQDPRFDVPTVGINTVETMARFNATALAVEAGKTVVVNKDKMVEICDRHKIAFVAV</sequence>
<accession>A0A3B1CGB1</accession>
<gene>
    <name evidence="3" type="ORF">MNBD_NITROSPINAE02-1725</name>
</gene>
<dbReference type="Pfam" id="PF17930">
    <property type="entry name" value="LpxI_N"/>
    <property type="match status" value="1"/>
</dbReference>
<name>A0A3B1CGB1_9ZZZZ</name>
<proteinExistence type="predicted"/>
<dbReference type="AlphaFoldDB" id="A0A3B1CGB1"/>
<evidence type="ECO:0000259" key="1">
    <source>
        <dbReference type="Pfam" id="PF06230"/>
    </source>
</evidence>
<evidence type="ECO:0000313" key="3">
    <source>
        <dbReference type="EMBL" id="VAX15817.1"/>
    </source>
</evidence>
<dbReference type="PANTHER" id="PTHR39962">
    <property type="entry name" value="BLL4848 PROTEIN"/>
    <property type="match status" value="1"/>
</dbReference>
<dbReference type="InterPro" id="IPR043167">
    <property type="entry name" value="LpxI_C_sf"/>
</dbReference>
<dbReference type="InterPro" id="IPR041255">
    <property type="entry name" value="LpxI_N"/>
</dbReference>
<dbReference type="PANTHER" id="PTHR39962:SF1">
    <property type="entry name" value="LPXI FAMILY PROTEIN"/>
    <property type="match status" value="1"/>
</dbReference>
<dbReference type="InterPro" id="IPR010415">
    <property type="entry name" value="LpxI_C"/>
</dbReference>
<dbReference type="Pfam" id="PF06230">
    <property type="entry name" value="LpxI_C"/>
    <property type="match status" value="1"/>
</dbReference>
<dbReference type="Gene3D" id="3.40.50.20">
    <property type="match status" value="1"/>
</dbReference>
<organism evidence="3">
    <name type="scientific">hydrothermal vent metagenome</name>
    <dbReference type="NCBI Taxonomy" id="652676"/>
    <lineage>
        <taxon>unclassified sequences</taxon>
        <taxon>metagenomes</taxon>
        <taxon>ecological metagenomes</taxon>
    </lineage>
</organism>
<protein>
    <submittedName>
        <fullName evidence="3">UDP-2,3-diacylglucosamine pyrophosphatase</fullName>
    </submittedName>
</protein>
<evidence type="ECO:0000259" key="2">
    <source>
        <dbReference type="Pfam" id="PF17930"/>
    </source>
</evidence>
<dbReference type="Gene3D" id="3.40.140.80">
    <property type="match status" value="1"/>
</dbReference>
<dbReference type="EMBL" id="UOGE01000001">
    <property type="protein sequence ID" value="VAX15817.1"/>
    <property type="molecule type" value="Genomic_DNA"/>
</dbReference>
<dbReference type="InterPro" id="IPR053174">
    <property type="entry name" value="LpxI"/>
</dbReference>